<feature type="chain" id="PRO_5038963331" description="Lipoprotein" evidence="2">
    <location>
        <begin position="23"/>
        <end position="263"/>
    </location>
</feature>
<dbReference type="EMBL" id="BOMB01000027">
    <property type="protein sequence ID" value="GID13900.1"/>
    <property type="molecule type" value="Genomic_DNA"/>
</dbReference>
<feature type="signal peptide" evidence="2">
    <location>
        <begin position="1"/>
        <end position="22"/>
    </location>
</feature>
<gene>
    <name evidence="3" type="ORF">Aru02nite_47890</name>
</gene>
<proteinExistence type="predicted"/>
<sequence>MRPIPRVAVSTVLLAVAGGVLAGCGNAAAQQPAPSPSPVATDGGSPADQLAGLVAAAADRHYTAPYDWTPAGSSRRQVTVTLADDASWRLDVPGGGLGGGKDVSVAGTKAGVYQCGLGAGPSCVRVAGPGGHVPARFDPQVEKVFTDWIGRLGDRNAPLSVDTAPRPSGVTTGTCFSIEPTAASLSSPVPSGIYCLDSTGTVTGARLGIGRLALSGTPGRAPATVKLAGPVTGGQAVPTTSPSPSPSPSPSRSSSPSASPSRR</sequence>
<feature type="region of interest" description="Disordered" evidence="1">
    <location>
        <begin position="27"/>
        <end position="46"/>
    </location>
</feature>
<evidence type="ECO:0000256" key="2">
    <source>
        <dbReference type="SAM" id="SignalP"/>
    </source>
</evidence>
<evidence type="ECO:0000256" key="1">
    <source>
        <dbReference type="SAM" id="MobiDB-lite"/>
    </source>
</evidence>
<evidence type="ECO:0000313" key="3">
    <source>
        <dbReference type="EMBL" id="GID13900.1"/>
    </source>
</evidence>
<comment type="caution">
    <text evidence="3">The sequence shown here is derived from an EMBL/GenBank/DDBJ whole genome shotgun (WGS) entry which is preliminary data.</text>
</comment>
<keyword evidence="4" id="KW-1185">Reference proteome</keyword>
<evidence type="ECO:0008006" key="5">
    <source>
        <dbReference type="Google" id="ProtNLM"/>
    </source>
</evidence>
<dbReference type="Proteomes" id="UP000612808">
    <property type="component" value="Unassembled WGS sequence"/>
</dbReference>
<reference evidence="3" key="1">
    <citation type="submission" date="2021-01" db="EMBL/GenBank/DDBJ databases">
        <title>Whole genome shotgun sequence of Actinocatenispora rupis NBRC 107355.</title>
        <authorList>
            <person name="Komaki H."/>
            <person name="Tamura T."/>
        </authorList>
    </citation>
    <scope>NUCLEOTIDE SEQUENCE</scope>
    <source>
        <strain evidence="3">NBRC 107355</strain>
    </source>
</reference>
<feature type="region of interest" description="Disordered" evidence="1">
    <location>
        <begin position="218"/>
        <end position="263"/>
    </location>
</feature>
<keyword evidence="2" id="KW-0732">Signal</keyword>
<evidence type="ECO:0000313" key="4">
    <source>
        <dbReference type="Proteomes" id="UP000612808"/>
    </source>
</evidence>
<protein>
    <recommendedName>
        <fullName evidence="5">Lipoprotein</fullName>
    </recommendedName>
</protein>
<feature type="compositionally biased region" description="Low complexity" evidence="1">
    <location>
        <begin position="250"/>
        <end position="263"/>
    </location>
</feature>
<dbReference type="RefSeq" id="WP_203661351.1">
    <property type="nucleotide sequence ID" value="NZ_BAAAZM010000014.1"/>
</dbReference>
<name>A0A8J3J8H6_9ACTN</name>
<organism evidence="3 4">
    <name type="scientific">Actinocatenispora rupis</name>
    <dbReference type="NCBI Taxonomy" id="519421"/>
    <lineage>
        <taxon>Bacteria</taxon>
        <taxon>Bacillati</taxon>
        <taxon>Actinomycetota</taxon>
        <taxon>Actinomycetes</taxon>
        <taxon>Micromonosporales</taxon>
        <taxon>Micromonosporaceae</taxon>
        <taxon>Actinocatenispora</taxon>
    </lineage>
</organism>
<accession>A0A8J3J8H6</accession>
<dbReference type="AlphaFoldDB" id="A0A8J3J8H6"/>
<dbReference type="PROSITE" id="PS51257">
    <property type="entry name" value="PROKAR_LIPOPROTEIN"/>
    <property type="match status" value="1"/>
</dbReference>